<dbReference type="AlphaFoldDB" id="H1Z1B9"/>
<keyword evidence="1" id="KW-0812">Transmembrane</keyword>
<proteinExistence type="predicted"/>
<keyword evidence="3" id="KW-1185">Reference proteome</keyword>
<organism evidence="2 3">
    <name type="scientific">Methanoplanus limicola DSM 2279</name>
    <dbReference type="NCBI Taxonomy" id="937775"/>
    <lineage>
        <taxon>Archaea</taxon>
        <taxon>Methanobacteriati</taxon>
        <taxon>Methanobacteriota</taxon>
        <taxon>Stenosarchaea group</taxon>
        <taxon>Methanomicrobia</taxon>
        <taxon>Methanomicrobiales</taxon>
        <taxon>Methanomicrobiaceae</taxon>
        <taxon>Methanoplanus</taxon>
    </lineage>
</organism>
<sequence length="213" mass="23159">MHSDTEGMTVLELLILTGLFLIFIGLFGSTIFSAFFGSDAQMTGGIVSESVRDETTVIYTEGSISGYEDICGTFDGVELYTEKPDSRKLGSILLPVKTTISSYTKNPVDVRSFTVTIYYSASSETLPYSEKNPLEKPSWTVAEKSGYIPLQDADDDYLIEPNEIFDILVYPGSSLSSGANFGVEISSGTGMSLKEKLTVPPQINSQKVVILKP</sequence>
<dbReference type="EMBL" id="CM001436">
    <property type="protein sequence ID" value="EHQ35386.1"/>
    <property type="molecule type" value="Genomic_DNA"/>
</dbReference>
<keyword evidence="1" id="KW-1133">Transmembrane helix</keyword>
<protein>
    <submittedName>
        <fullName evidence="2">Uncharacterized protein</fullName>
    </submittedName>
</protein>
<evidence type="ECO:0000313" key="3">
    <source>
        <dbReference type="Proteomes" id="UP000005741"/>
    </source>
</evidence>
<keyword evidence="1" id="KW-0472">Membrane</keyword>
<gene>
    <name evidence="2" type="ORF">Metlim_1277</name>
</gene>
<evidence type="ECO:0000256" key="1">
    <source>
        <dbReference type="SAM" id="Phobius"/>
    </source>
</evidence>
<reference evidence="2 3" key="1">
    <citation type="submission" date="2011-10" db="EMBL/GenBank/DDBJ databases">
        <title>The Improved High-Quality Draft genome of Methanoplanus limicola DSM 2279.</title>
        <authorList>
            <consortium name="US DOE Joint Genome Institute (JGI-PGF)"/>
            <person name="Lucas S."/>
            <person name="Copeland A."/>
            <person name="Lapidus A."/>
            <person name="Glavina del Rio T."/>
            <person name="Dalin E."/>
            <person name="Tice H."/>
            <person name="Bruce D."/>
            <person name="Goodwin L."/>
            <person name="Pitluck S."/>
            <person name="Peters L."/>
            <person name="Mikhailova N."/>
            <person name="Lu M."/>
            <person name="Kyrpides N."/>
            <person name="Mavromatis K."/>
            <person name="Ivanova N."/>
            <person name="Markowitz V."/>
            <person name="Cheng J.-F."/>
            <person name="Hugenholtz P."/>
            <person name="Woyke T."/>
            <person name="Wu D."/>
            <person name="Wirth R."/>
            <person name="Brambilla E.-M."/>
            <person name="Klenk H.-P."/>
            <person name="Eisen J.A."/>
        </authorList>
    </citation>
    <scope>NUCLEOTIDE SEQUENCE [LARGE SCALE GENOMIC DNA]</scope>
    <source>
        <strain evidence="2 3">DSM 2279</strain>
    </source>
</reference>
<dbReference type="Proteomes" id="UP000005741">
    <property type="component" value="Chromosome"/>
</dbReference>
<accession>H1Z1B9</accession>
<dbReference type="InParanoid" id="H1Z1B9"/>
<name>H1Z1B9_9EURY</name>
<feature type="transmembrane region" description="Helical" evidence="1">
    <location>
        <begin position="13"/>
        <end position="36"/>
    </location>
</feature>
<evidence type="ECO:0000313" key="2">
    <source>
        <dbReference type="EMBL" id="EHQ35386.1"/>
    </source>
</evidence>
<dbReference type="HOGENOM" id="CLU_112306_0_0_2"/>